<dbReference type="InterPro" id="IPR031475">
    <property type="entry name" value="NBD_C"/>
</dbReference>
<protein>
    <submittedName>
        <fullName evidence="9">Four-carbon acid sugar kinase family protein</fullName>
    </submittedName>
</protein>
<keyword evidence="2" id="KW-0808">Transferase</keyword>
<dbReference type="SUPFAM" id="SSF142764">
    <property type="entry name" value="YgbK-like"/>
    <property type="match status" value="1"/>
</dbReference>
<dbReference type="InterPro" id="IPR010737">
    <property type="entry name" value="4-carb_acid_sugar_kinase_N"/>
</dbReference>
<reference evidence="9 10" key="1">
    <citation type="submission" date="2021-01" db="EMBL/GenBank/DDBJ databases">
        <title>Genome seq and assembly of Devosia sp. LEGU1.</title>
        <authorList>
            <person name="Chhetri G."/>
        </authorList>
    </citation>
    <scope>NUCLEOTIDE SEQUENCE [LARGE SCALE GENOMIC DNA]</scope>
    <source>
        <strain evidence="9 10">LEGU1</strain>
    </source>
</reference>
<dbReference type="Gene3D" id="3.40.980.20">
    <property type="entry name" value="Four-carbon acid sugar kinase, nucleotide binding domain"/>
    <property type="match status" value="1"/>
</dbReference>
<evidence type="ECO:0000313" key="10">
    <source>
        <dbReference type="Proteomes" id="UP000595857"/>
    </source>
</evidence>
<keyword evidence="6" id="KW-0119">Carbohydrate metabolism</keyword>
<dbReference type="EMBL" id="CP068046">
    <property type="protein sequence ID" value="QQR38301.1"/>
    <property type="molecule type" value="Genomic_DNA"/>
</dbReference>
<dbReference type="InterPro" id="IPR037051">
    <property type="entry name" value="4-carb_acid_sugar_kinase_N_sf"/>
</dbReference>
<evidence type="ECO:0000256" key="5">
    <source>
        <dbReference type="ARBA" id="ARBA00022840"/>
    </source>
</evidence>
<dbReference type="Proteomes" id="UP000595857">
    <property type="component" value="Chromosome"/>
</dbReference>
<keyword evidence="5" id="KW-0067">ATP-binding</keyword>
<evidence type="ECO:0000259" key="8">
    <source>
        <dbReference type="Pfam" id="PF17042"/>
    </source>
</evidence>
<evidence type="ECO:0000256" key="4">
    <source>
        <dbReference type="ARBA" id="ARBA00022777"/>
    </source>
</evidence>
<keyword evidence="3" id="KW-0547">Nucleotide-binding</keyword>
<dbReference type="Gene3D" id="3.40.50.10840">
    <property type="entry name" value="Putative sugar-binding, N-terminal domain"/>
    <property type="match status" value="1"/>
</dbReference>
<dbReference type="GO" id="GO:0016301">
    <property type="term" value="F:kinase activity"/>
    <property type="evidence" value="ECO:0007669"/>
    <property type="project" value="UniProtKB-KW"/>
</dbReference>
<dbReference type="Pfam" id="PF07005">
    <property type="entry name" value="SBD_N"/>
    <property type="match status" value="1"/>
</dbReference>
<proteinExistence type="inferred from homology"/>
<evidence type="ECO:0000256" key="2">
    <source>
        <dbReference type="ARBA" id="ARBA00022679"/>
    </source>
</evidence>
<accession>A0ABX7C2J8</accession>
<organism evidence="9 10">
    <name type="scientific">Devosia rhizoryzae</name>
    <dbReference type="NCBI Taxonomy" id="2774137"/>
    <lineage>
        <taxon>Bacteria</taxon>
        <taxon>Pseudomonadati</taxon>
        <taxon>Pseudomonadota</taxon>
        <taxon>Alphaproteobacteria</taxon>
        <taxon>Hyphomicrobiales</taxon>
        <taxon>Devosiaceae</taxon>
        <taxon>Devosia</taxon>
    </lineage>
</organism>
<feature type="domain" description="Four-carbon acid sugar kinase N-terminal" evidence="7">
    <location>
        <begin position="12"/>
        <end position="137"/>
    </location>
</feature>
<evidence type="ECO:0000256" key="1">
    <source>
        <dbReference type="ARBA" id="ARBA00005715"/>
    </source>
</evidence>
<keyword evidence="10" id="KW-1185">Reference proteome</keyword>
<evidence type="ECO:0000313" key="9">
    <source>
        <dbReference type="EMBL" id="QQR38301.1"/>
    </source>
</evidence>
<dbReference type="Pfam" id="PF17042">
    <property type="entry name" value="NBD_C"/>
    <property type="match status" value="1"/>
</dbReference>
<feature type="domain" description="Four-carbon acid sugar kinase nucleotide binding" evidence="8">
    <location>
        <begin position="265"/>
        <end position="344"/>
    </location>
</feature>
<name>A0ABX7C2J8_9HYPH</name>
<sequence>MLRIRSIALLVAIVADDLTGALDVSAPFARLGLKVQIAVSLAGLPYALQAGAEVVCVTTASRELPAGAAAQRMAEAASKLAEARPAIVFNKIDSRLKGHVRLGIQTCLKAFGRRDVVVAPGVPAQGRLVRNGLIVGSGVLAPIDIASRVDGIESLSIPDSATNEDMERIARRIDSSTTLFVGASGLGAGLARALTDGAAAPFLQPSAPMLFAIGSHDPVTHAQVDSLTALAGCDLVRTTDGAFASDLPWRRITLVRAMSQPDHPEHGSRLARFGRSIAEQLRRDRFESVLLCGGETAQTVLDDLGITTLLLRGEAASGIPLFEAQLRGRSLTILTKSGGFGTPDDLLRLAEVAHPVAPDISSKSAGIYQ</sequence>
<dbReference type="RefSeq" id="WP_201630468.1">
    <property type="nucleotide sequence ID" value="NZ_CP068046.1"/>
</dbReference>
<keyword evidence="4 9" id="KW-0418">Kinase</keyword>
<evidence type="ECO:0000256" key="6">
    <source>
        <dbReference type="ARBA" id="ARBA00023277"/>
    </source>
</evidence>
<gene>
    <name evidence="9" type="ORF">JI748_10960</name>
</gene>
<comment type="similarity">
    <text evidence="1">Belongs to the four-carbon acid sugar kinase family.</text>
</comment>
<evidence type="ECO:0000256" key="3">
    <source>
        <dbReference type="ARBA" id="ARBA00022741"/>
    </source>
</evidence>
<dbReference type="InterPro" id="IPR042213">
    <property type="entry name" value="NBD_C_sf"/>
</dbReference>
<evidence type="ECO:0000259" key="7">
    <source>
        <dbReference type="Pfam" id="PF07005"/>
    </source>
</evidence>